<dbReference type="Proteomes" id="UP000039046">
    <property type="component" value="Unassembled WGS sequence"/>
</dbReference>
<keyword evidence="4" id="KW-1185">Reference proteome</keyword>
<gene>
    <name evidence="3" type="ORF">VHEMI07213</name>
</gene>
<evidence type="ECO:0000256" key="1">
    <source>
        <dbReference type="ARBA" id="ARBA00023242"/>
    </source>
</evidence>
<evidence type="ECO:0000259" key="2">
    <source>
        <dbReference type="PROSITE" id="PS50048"/>
    </source>
</evidence>
<organism evidence="3 4">
    <name type="scientific">[Torrubiella] hemipterigena</name>
    <dbReference type="NCBI Taxonomy" id="1531966"/>
    <lineage>
        <taxon>Eukaryota</taxon>
        <taxon>Fungi</taxon>
        <taxon>Dikarya</taxon>
        <taxon>Ascomycota</taxon>
        <taxon>Pezizomycotina</taxon>
        <taxon>Sordariomycetes</taxon>
        <taxon>Hypocreomycetidae</taxon>
        <taxon>Hypocreales</taxon>
        <taxon>Clavicipitaceae</taxon>
        <taxon>Clavicipitaceae incertae sedis</taxon>
        <taxon>'Torrubiella' clade</taxon>
    </lineage>
</organism>
<dbReference type="CDD" id="cd00067">
    <property type="entry name" value="GAL4"/>
    <property type="match status" value="1"/>
</dbReference>
<dbReference type="HOGENOM" id="CLU_040454_0_0_1"/>
<dbReference type="STRING" id="1531966.A0A0A1T9P2"/>
<name>A0A0A1T9P2_9HYPO</name>
<dbReference type="InterPro" id="IPR036864">
    <property type="entry name" value="Zn2-C6_fun-type_DNA-bd_sf"/>
</dbReference>
<dbReference type="EMBL" id="CDHN01000003">
    <property type="protein sequence ID" value="CEJ91509.1"/>
    <property type="molecule type" value="Genomic_DNA"/>
</dbReference>
<dbReference type="PROSITE" id="PS50048">
    <property type="entry name" value="ZN2_CY6_FUNGAL_2"/>
    <property type="match status" value="1"/>
</dbReference>
<accession>A0A0A1T9P2</accession>
<dbReference type="InterPro" id="IPR001138">
    <property type="entry name" value="Zn2Cys6_DnaBD"/>
</dbReference>
<dbReference type="PANTHER" id="PTHR38111">
    <property type="entry name" value="ZN(2)-C6 FUNGAL-TYPE DOMAIN-CONTAINING PROTEIN-RELATED"/>
    <property type="match status" value="1"/>
</dbReference>
<dbReference type="Gene3D" id="4.10.240.10">
    <property type="entry name" value="Zn(2)-C6 fungal-type DNA-binding domain"/>
    <property type="match status" value="1"/>
</dbReference>
<sequence>MFTREKALKTRVKRFAPKVKTGCLVCRKRRLKCDEAKPTCQRCYRSRFACTYEPLKPATSIKGEFQFATIAPAGNLPKNPPLQPRFHGSATTSDLLQLLPLACSFKPSTQSTTRWHDYMLGCCARVERYLYEIPMRSGYSEALDSAVDCVAAALHVRYSHGSLRAKYLKTALMLYGRTLKQLQKALDDREKSLSTLTLCATQLLFLYEALTLESTQPTTHHARGTTQLIQHLGPKRFVTAFDKAILLAQAPISYLQSYATSTHCIFEEQEWQQAMISIGEVGAGHTTLDEAAATAIAICSVGPGIIADWKDLVLNHENDNRRRIVLLSRVNQALCSFQEFVDVWGVDLLKTPHTNNNRITDGFLLQEIVRFRLRMAYIALGGLQSGAAHIQATNVARDITMRFGCHNRTPHSAGVTTSRRLVESVLSAAALNIIRCERSWRRCAVVNDDRVRRGEQTKLLPQSITLEYLANFGPESIVKDKELYKSGYFNDIDRWCR</sequence>
<evidence type="ECO:0000313" key="4">
    <source>
        <dbReference type="Proteomes" id="UP000039046"/>
    </source>
</evidence>
<dbReference type="SMART" id="SM00066">
    <property type="entry name" value="GAL4"/>
    <property type="match status" value="1"/>
</dbReference>
<dbReference type="Pfam" id="PF00172">
    <property type="entry name" value="Zn_clus"/>
    <property type="match status" value="1"/>
</dbReference>
<dbReference type="AlphaFoldDB" id="A0A0A1T9P2"/>
<evidence type="ECO:0000313" key="3">
    <source>
        <dbReference type="EMBL" id="CEJ91509.1"/>
    </source>
</evidence>
<dbReference type="SUPFAM" id="SSF57701">
    <property type="entry name" value="Zn2/Cys6 DNA-binding domain"/>
    <property type="match status" value="1"/>
</dbReference>
<proteinExistence type="predicted"/>
<dbReference type="InterPro" id="IPR053178">
    <property type="entry name" value="Osmoadaptation_assoc"/>
</dbReference>
<dbReference type="PROSITE" id="PS00463">
    <property type="entry name" value="ZN2_CY6_FUNGAL_1"/>
    <property type="match status" value="1"/>
</dbReference>
<dbReference type="PANTHER" id="PTHR38111:SF6">
    <property type="entry name" value="FINGER DOMAIN PROTEIN, PUTATIVE (AFU_ORTHOLOGUE AFUA_8G01940)-RELATED"/>
    <property type="match status" value="1"/>
</dbReference>
<keyword evidence="1" id="KW-0539">Nucleus</keyword>
<dbReference type="GO" id="GO:0008270">
    <property type="term" value="F:zinc ion binding"/>
    <property type="evidence" value="ECO:0007669"/>
    <property type="project" value="InterPro"/>
</dbReference>
<dbReference type="OrthoDB" id="3525185at2759"/>
<reference evidence="3 4" key="1">
    <citation type="journal article" date="2015" name="Genome Announc.">
        <title>Draft Genome Sequence and Gene Annotation of the Entomopathogenic Fungus Verticillium hemipterigenum.</title>
        <authorList>
            <person name="Horn F."/>
            <person name="Habel A."/>
            <person name="Scharf D.H."/>
            <person name="Dworschak J."/>
            <person name="Brakhage A.A."/>
            <person name="Guthke R."/>
            <person name="Hertweck C."/>
            <person name="Linde J."/>
        </authorList>
    </citation>
    <scope>NUCLEOTIDE SEQUENCE [LARGE SCALE GENOMIC DNA]</scope>
</reference>
<protein>
    <recommendedName>
        <fullName evidence="2">Zn(2)-C6 fungal-type domain-containing protein</fullName>
    </recommendedName>
</protein>
<dbReference type="GO" id="GO:0000981">
    <property type="term" value="F:DNA-binding transcription factor activity, RNA polymerase II-specific"/>
    <property type="evidence" value="ECO:0007669"/>
    <property type="project" value="InterPro"/>
</dbReference>
<feature type="domain" description="Zn(2)-C6 fungal-type" evidence="2">
    <location>
        <begin position="22"/>
        <end position="52"/>
    </location>
</feature>